<reference evidence="8" key="1">
    <citation type="submission" date="2019-03" db="EMBL/GenBank/DDBJ databases">
        <title>Improved annotation for the trematode Fasciola hepatica.</title>
        <authorList>
            <person name="Choi Y.-J."/>
            <person name="Martin J."/>
            <person name="Mitreva M."/>
        </authorList>
    </citation>
    <scope>NUCLEOTIDE SEQUENCE [LARGE SCALE GENOMIC DNA]</scope>
</reference>
<dbReference type="InterPro" id="IPR048254">
    <property type="entry name" value="CDP_ALCOHOL_P_TRANSF_CS"/>
</dbReference>
<dbReference type="InterPro" id="IPR043130">
    <property type="entry name" value="CDP-OH_PTrfase_TM_dom"/>
</dbReference>
<evidence type="ECO:0000256" key="2">
    <source>
        <dbReference type="ARBA" id="ARBA00010441"/>
    </source>
</evidence>
<feature type="transmembrane region" description="Helical" evidence="7">
    <location>
        <begin position="216"/>
        <end position="234"/>
    </location>
</feature>
<dbReference type="GO" id="GO:0004307">
    <property type="term" value="F:ethanolaminephosphotransferase activity"/>
    <property type="evidence" value="ECO:0007669"/>
    <property type="project" value="TreeGrafter"/>
</dbReference>
<dbReference type="InterPro" id="IPR000462">
    <property type="entry name" value="CDP-OH_P_trans"/>
</dbReference>
<dbReference type="Proteomes" id="UP000230066">
    <property type="component" value="Unassembled WGS sequence"/>
</dbReference>
<feature type="transmembrane region" description="Helical" evidence="7">
    <location>
        <begin position="50"/>
        <end position="73"/>
    </location>
</feature>
<dbReference type="AlphaFoldDB" id="A0A4E0RYJ8"/>
<organism evidence="8 9">
    <name type="scientific">Fasciola hepatica</name>
    <name type="common">Liver fluke</name>
    <dbReference type="NCBI Taxonomy" id="6192"/>
    <lineage>
        <taxon>Eukaryota</taxon>
        <taxon>Metazoa</taxon>
        <taxon>Spiralia</taxon>
        <taxon>Lophotrochozoa</taxon>
        <taxon>Platyhelminthes</taxon>
        <taxon>Trematoda</taxon>
        <taxon>Digenea</taxon>
        <taxon>Plagiorchiida</taxon>
        <taxon>Echinostomata</taxon>
        <taxon>Echinostomatoidea</taxon>
        <taxon>Fasciolidae</taxon>
        <taxon>Fasciola</taxon>
    </lineage>
</organism>
<dbReference type="GO" id="GO:0006646">
    <property type="term" value="P:phosphatidylethanolamine biosynthetic process"/>
    <property type="evidence" value="ECO:0007669"/>
    <property type="project" value="TreeGrafter"/>
</dbReference>
<feature type="transmembrane region" description="Helical" evidence="7">
    <location>
        <begin position="254"/>
        <end position="272"/>
    </location>
</feature>
<accession>A0A4E0RYJ8</accession>
<dbReference type="PANTHER" id="PTHR10414">
    <property type="entry name" value="ETHANOLAMINEPHOSPHOTRANSFERASE"/>
    <property type="match status" value="1"/>
</dbReference>
<keyword evidence="7" id="KW-0812">Transmembrane</keyword>
<protein>
    <submittedName>
        <fullName evidence="8">Cholinephosphotransferase 1</fullName>
    </submittedName>
</protein>
<feature type="transmembrane region" description="Helical" evidence="7">
    <location>
        <begin position="284"/>
        <end position="303"/>
    </location>
</feature>
<gene>
    <name evidence="8" type="ORF">D915_000141</name>
</gene>
<dbReference type="InterPro" id="IPR014472">
    <property type="entry name" value="CHOPT"/>
</dbReference>
<dbReference type="PANTHER" id="PTHR10414:SF37">
    <property type="entry name" value="BB IN A BOXCAR, ISOFORM C"/>
    <property type="match status" value="1"/>
</dbReference>
<keyword evidence="3 5" id="KW-0808">Transferase</keyword>
<dbReference type="EMBL" id="JXXN02000024">
    <property type="protein sequence ID" value="THD29008.1"/>
    <property type="molecule type" value="Genomic_DNA"/>
</dbReference>
<keyword evidence="4 7" id="KW-0472">Membrane</keyword>
<feature type="compositionally biased region" description="Polar residues" evidence="6">
    <location>
        <begin position="380"/>
        <end position="395"/>
    </location>
</feature>
<keyword evidence="7" id="KW-1133">Transmembrane helix</keyword>
<feature type="region of interest" description="Disordered" evidence="6">
    <location>
        <begin position="380"/>
        <end position="407"/>
    </location>
</feature>
<feature type="transmembrane region" description="Helical" evidence="7">
    <location>
        <begin position="147"/>
        <end position="163"/>
    </location>
</feature>
<proteinExistence type="inferred from homology"/>
<keyword evidence="9" id="KW-1185">Reference proteome</keyword>
<dbReference type="Pfam" id="PF01066">
    <property type="entry name" value="CDP-OH_P_transf"/>
    <property type="match status" value="1"/>
</dbReference>
<feature type="transmembrane region" description="Helical" evidence="7">
    <location>
        <begin position="80"/>
        <end position="99"/>
    </location>
</feature>
<comment type="subcellular location">
    <subcellularLocation>
        <location evidence="1">Membrane</location>
    </subcellularLocation>
</comment>
<dbReference type="PIRSF" id="PIRSF015665">
    <property type="entry name" value="CHOPT"/>
    <property type="match status" value="1"/>
</dbReference>
<evidence type="ECO:0000256" key="5">
    <source>
        <dbReference type="RuleBase" id="RU003750"/>
    </source>
</evidence>
<feature type="transmembrane region" description="Helical" evidence="7">
    <location>
        <begin position="183"/>
        <end position="204"/>
    </location>
</feature>
<evidence type="ECO:0000256" key="6">
    <source>
        <dbReference type="SAM" id="MobiDB-lite"/>
    </source>
</evidence>
<evidence type="ECO:0000256" key="3">
    <source>
        <dbReference type="ARBA" id="ARBA00022679"/>
    </source>
</evidence>
<dbReference type="GO" id="GO:0004142">
    <property type="term" value="F:diacylglycerol cholinephosphotransferase activity"/>
    <property type="evidence" value="ECO:0007669"/>
    <property type="project" value="TreeGrafter"/>
</dbReference>
<sequence>MIWLPGREPLQKSEVARISEHTYKSKGKSLCEPLLQPFWNWSSKCVPRKWAPNTLTVAGLAGNAISVALLIYYDPKLNSELPVCVVLLHILALFLYQTLDALDGLHARRTNTCSQLGELFDHGCDAISMFLLPLGYFCILGMGSHPSLMLIQFVILNCVFYTSHWQCYVTGVIEFDRFSVTEALLVSMAFSLVTAIFGVGFWDLKEPILGMELKTMQFVLLVIASFTMFCRFAQTLSAGGTGKYGTTVANTSVLFPICPLVLAIGSAVIIAVRSPTQLYENNPSVFLLAFGAVLAKISQNLTVAHMTKSGIRLCDPVMIGPLCLHINQYFDCPINEKWVLWFSCLWALTDLLNFSVRVSIQVANHLNLYIFSVSRPPARQSTKKIPSAASKNNMPSEMRYLRSGTRK</sequence>
<comment type="caution">
    <text evidence="8">The sequence shown here is derived from an EMBL/GenBank/DDBJ whole genome shotgun (WGS) entry which is preliminary data.</text>
</comment>
<dbReference type="GO" id="GO:0005789">
    <property type="term" value="C:endoplasmic reticulum membrane"/>
    <property type="evidence" value="ECO:0007669"/>
    <property type="project" value="TreeGrafter"/>
</dbReference>
<evidence type="ECO:0000313" key="9">
    <source>
        <dbReference type="Proteomes" id="UP000230066"/>
    </source>
</evidence>
<dbReference type="Gene3D" id="1.20.120.1760">
    <property type="match status" value="1"/>
</dbReference>
<evidence type="ECO:0000256" key="4">
    <source>
        <dbReference type="ARBA" id="ARBA00023136"/>
    </source>
</evidence>
<dbReference type="PROSITE" id="PS00379">
    <property type="entry name" value="CDP_ALCOHOL_P_TRANSF"/>
    <property type="match status" value="1"/>
</dbReference>
<dbReference type="GO" id="GO:0005794">
    <property type="term" value="C:Golgi apparatus"/>
    <property type="evidence" value="ECO:0007669"/>
    <property type="project" value="TreeGrafter"/>
</dbReference>
<evidence type="ECO:0000256" key="1">
    <source>
        <dbReference type="ARBA" id="ARBA00004370"/>
    </source>
</evidence>
<evidence type="ECO:0000313" key="8">
    <source>
        <dbReference type="EMBL" id="THD29008.1"/>
    </source>
</evidence>
<comment type="similarity">
    <text evidence="2 5">Belongs to the CDP-alcohol phosphatidyltransferase class-I family.</text>
</comment>
<evidence type="ECO:0000256" key="7">
    <source>
        <dbReference type="SAM" id="Phobius"/>
    </source>
</evidence>
<name>A0A4E0RYJ8_FASHE</name>